<evidence type="ECO:0000313" key="5">
    <source>
        <dbReference type="EMBL" id="MCG5034525.1"/>
    </source>
</evidence>
<sequence>MNIRKLMKEKVSRVSISSKMSIVMTVSIVLILTVFLGVNRYYNSFFVYQKLENASLTYLDSIDRMMENLVDTLDGYSRICFSNAGVQELLDKNSSGQVDFSLQDNVNNYLWELVVNVKQIESIYLYSNNGLVASADRQELHYPRYRCIKDYEWYDEEEYGEYHVDFSSDDFYRKGDMPEISFRRAVRSTTNFKKIGYMIMTVSSDVLKDFLVADNADKYERVFCLLNNEESVIVISDNVYMDEMQKIGKDMIQNEKAMVLRNMFDEKYMFCILKSEEGYYMDAISVEDAYQRNREKSLVDIALIILQAMLTLVCIVMISKLYTRPIKELMIAMRCLQNGVFQPVKMNSAHYEIQELIHVYNEMVKKINELLEKTKEAERLKGKADLKVLTAQINPHFLYNTFDSIKALFVLKRYDDAYAMIDALSRFYKINLSKGDDFITIEKNLVMLKSYIDIQQMRFGGEFEYIYSVDPEIMQWKILKFALQPLVENAINHGIHGFTTEGIINLDIVRTGEKSLKITLMDNGRGMSKEALKKAISGEEGRNGKSFGLFATLHRLQYCYGDRIWWSIESEENGGTTIIMKIEVEEC</sequence>
<dbReference type="AlphaFoldDB" id="A0A6L8TCT3"/>
<keyword evidence="2" id="KW-0472">Membrane</keyword>
<feature type="transmembrane region" description="Helical" evidence="2">
    <location>
        <begin position="21"/>
        <end position="42"/>
    </location>
</feature>
<dbReference type="InterPro" id="IPR050640">
    <property type="entry name" value="Bact_2-comp_sensor_kinase"/>
</dbReference>
<dbReference type="PANTHER" id="PTHR34220">
    <property type="entry name" value="SENSOR HISTIDINE KINASE YPDA"/>
    <property type="match status" value="1"/>
</dbReference>
<dbReference type="Pfam" id="PF06580">
    <property type="entry name" value="His_kinase"/>
    <property type="match status" value="1"/>
</dbReference>
<keyword evidence="1" id="KW-0175">Coiled coil</keyword>
<protein>
    <submittedName>
        <fullName evidence="5">Histidine kinase</fullName>
    </submittedName>
</protein>
<reference evidence="6 7" key="1">
    <citation type="journal article" date="2019" name="Nat. Med.">
        <title>A library of human gut bacterial isolates paired with longitudinal multiomics data enables mechanistic microbiome research.</title>
        <authorList>
            <person name="Poyet M."/>
            <person name="Groussin M."/>
            <person name="Gibbons S.M."/>
            <person name="Avila-Pacheco J."/>
            <person name="Jiang X."/>
            <person name="Kearney S.M."/>
            <person name="Perrotta A.R."/>
            <person name="Berdy B."/>
            <person name="Zhao S."/>
            <person name="Lieberman T.D."/>
            <person name="Swanson P.K."/>
            <person name="Smith M."/>
            <person name="Roesemann S."/>
            <person name="Alexander J.E."/>
            <person name="Rich S.A."/>
            <person name="Livny J."/>
            <person name="Vlamakis H."/>
            <person name="Clish C."/>
            <person name="Bullock K."/>
            <person name="Deik A."/>
            <person name="Scott J."/>
            <person name="Pierce K.A."/>
            <person name="Xavier R.J."/>
            <person name="Alm E.J."/>
        </authorList>
    </citation>
    <scope>NUCLEOTIDE SEQUENCE [LARGE SCALE GENOMIC DNA]</scope>
    <source>
        <strain evidence="6 7">BIOML-A4</strain>
    </source>
</reference>
<dbReference type="RefSeq" id="WP_129975847.1">
    <property type="nucleotide sequence ID" value="NZ_JAAIUM010000028.1"/>
</dbReference>
<dbReference type="Pfam" id="PF02518">
    <property type="entry name" value="HATPase_c"/>
    <property type="match status" value="1"/>
</dbReference>
<dbReference type="Gene3D" id="3.30.565.10">
    <property type="entry name" value="Histidine kinase-like ATPase, C-terminal domain"/>
    <property type="match status" value="1"/>
</dbReference>
<evidence type="ECO:0000313" key="6">
    <source>
        <dbReference type="EMBL" id="MZL62045.1"/>
    </source>
</evidence>
<proteinExistence type="predicted"/>
<dbReference type="Gene3D" id="6.10.340.10">
    <property type="match status" value="1"/>
</dbReference>
<accession>A0A6L8TCT3</accession>
<dbReference type="InterPro" id="IPR010559">
    <property type="entry name" value="Sig_transdc_His_kin_internal"/>
</dbReference>
<name>A0A6L8TCT3_9FIRM</name>
<evidence type="ECO:0000256" key="1">
    <source>
        <dbReference type="SAM" id="Coils"/>
    </source>
</evidence>
<evidence type="ECO:0000313" key="7">
    <source>
        <dbReference type="Proteomes" id="UP000473323"/>
    </source>
</evidence>
<feature type="domain" description="Signal transduction histidine kinase internal region" evidence="4">
    <location>
        <begin position="384"/>
        <end position="462"/>
    </location>
</feature>
<feature type="coiled-coil region" evidence="1">
    <location>
        <begin position="353"/>
        <end position="380"/>
    </location>
</feature>
<evidence type="ECO:0000256" key="2">
    <source>
        <dbReference type="SAM" id="Phobius"/>
    </source>
</evidence>
<dbReference type="Proteomes" id="UP001200089">
    <property type="component" value="Unassembled WGS sequence"/>
</dbReference>
<dbReference type="PANTHER" id="PTHR34220:SF7">
    <property type="entry name" value="SENSOR HISTIDINE KINASE YPDA"/>
    <property type="match status" value="1"/>
</dbReference>
<keyword evidence="5" id="KW-0418">Kinase</keyword>
<feature type="transmembrane region" description="Helical" evidence="2">
    <location>
        <begin position="301"/>
        <end position="323"/>
    </location>
</feature>
<dbReference type="EMBL" id="JAKNDE010000017">
    <property type="protein sequence ID" value="MCG5034525.1"/>
    <property type="molecule type" value="Genomic_DNA"/>
</dbReference>
<dbReference type="CDD" id="cd06225">
    <property type="entry name" value="HAMP"/>
    <property type="match status" value="1"/>
</dbReference>
<dbReference type="Proteomes" id="UP000473323">
    <property type="component" value="Unassembled WGS sequence"/>
</dbReference>
<dbReference type="InterPro" id="IPR003594">
    <property type="entry name" value="HATPase_dom"/>
</dbReference>
<feature type="domain" description="Histidine kinase/HSP90-like ATPase" evidence="3">
    <location>
        <begin position="479"/>
        <end position="584"/>
    </location>
</feature>
<dbReference type="InterPro" id="IPR036890">
    <property type="entry name" value="HATPase_C_sf"/>
</dbReference>
<keyword evidence="2" id="KW-0812">Transmembrane</keyword>
<keyword evidence="5" id="KW-0808">Transferase</keyword>
<dbReference type="GO" id="GO:0016020">
    <property type="term" value="C:membrane"/>
    <property type="evidence" value="ECO:0007669"/>
    <property type="project" value="InterPro"/>
</dbReference>
<organism evidence="6 7">
    <name type="scientific">Blautia massiliensis</name>
    <name type="common">ex Durand et al. 2017</name>
    <dbReference type="NCBI Taxonomy" id="1737424"/>
    <lineage>
        <taxon>Bacteria</taxon>
        <taxon>Bacillati</taxon>
        <taxon>Bacillota</taxon>
        <taxon>Clostridia</taxon>
        <taxon>Lachnospirales</taxon>
        <taxon>Lachnospiraceae</taxon>
        <taxon>Blautia</taxon>
    </lineage>
</organism>
<evidence type="ECO:0000259" key="3">
    <source>
        <dbReference type="Pfam" id="PF02518"/>
    </source>
</evidence>
<dbReference type="GO" id="GO:0000155">
    <property type="term" value="F:phosphorelay sensor kinase activity"/>
    <property type="evidence" value="ECO:0007669"/>
    <property type="project" value="InterPro"/>
</dbReference>
<keyword evidence="2" id="KW-1133">Transmembrane helix</keyword>
<comment type="caution">
    <text evidence="6">The sequence shown here is derived from an EMBL/GenBank/DDBJ whole genome shotgun (WGS) entry which is preliminary data.</text>
</comment>
<reference evidence="5" key="2">
    <citation type="submission" date="2022-01" db="EMBL/GenBank/DDBJ databases">
        <title>Collection of gut derived symbiotic bacterial strains cultured from healthy donors.</title>
        <authorList>
            <person name="Lin H."/>
            <person name="Kohout C."/>
            <person name="Waligurski E."/>
            <person name="Pamer E.G."/>
        </authorList>
    </citation>
    <scope>NUCLEOTIDE SEQUENCE</scope>
    <source>
        <strain evidence="5">DFI.1.11</strain>
    </source>
</reference>
<dbReference type="SUPFAM" id="SSF55874">
    <property type="entry name" value="ATPase domain of HSP90 chaperone/DNA topoisomerase II/histidine kinase"/>
    <property type="match status" value="1"/>
</dbReference>
<dbReference type="EMBL" id="WWVT01000009">
    <property type="protein sequence ID" value="MZL62045.1"/>
    <property type="molecule type" value="Genomic_DNA"/>
</dbReference>
<evidence type="ECO:0000259" key="4">
    <source>
        <dbReference type="Pfam" id="PF06580"/>
    </source>
</evidence>
<gene>
    <name evidence="6" type="ORF">GT694_08270</name>
    <name evidence="5" type="ORF">L0P48_13060</name>
</gene>